<evidence type="ECO:0000256" key="2">
    <source>
        <dbReference type="ARBA" id="ARBA00023125"/>
    </source>
</evidence>
<dbReference type="InterPro" id="IPR036388">
    <property type="entry name" value="WH-like_DNA-bd_sf"/>
</dbReference>
<sequence length="168" mass="18690">MDFRSERTLDQIDWSILRELQADARLSYSQLGKRVNLSPPAVAERVRRLERTGVITGYRATVSAPRAGIPVSAFVEMDCEPGRCLLSTSEVGDYPEIVEIHRLTGAHCVMLKVRALSLEHLEGALERIGQHGKTRVSVVLSTQFEGRPVEAQSHDFTRASRSDGWSTS</sequence>
<dbReference type="InterPro" id="IPR011008">
    <property type="entry name" value="Dimeric_a/b-barrel"/>
</dbReference>
<dbReference type="PROSITE" id="PS00519">
    <property type="entry name" value="HTH_ASNC_1"/>
    <property type="match status" value="1"/>
</dbReference>
<dbReference type="InterPro" id="IPR036390">
    <property type="entry name" value="WH_DNA-bd_sf"/>
</dbReference>
<name>A0A7C9RUD6_9PSEU</name>
<dbReference type="PROSITE" id="PS50956">
    <property type="entry name" value="HTH_ASNC_2"/>
    <property type="match status" value="1"/>
</dbReference>
<dbReference type="InterPro" id="IPR019888">
    <property type="entry name" value="Tscrpt_reg_AsnC-like"/>
</dbReference>
<dbReference type="SUPFAM" id="SSF46785">
    <property type="entry name" value="Winged helix' DNA-binding domain"/>
    <property type="match status" value="1"/>
</dbReference>
<dbReference type="SUPFAM" id="SSF54909">
    <property type="entry name" value="Dimeric alpha+beta barrel"/>
    <property type="match status" value="1"/>
</dbReference>
<organism evidence="5 6">
    <name type="scientific">Lentzea alba</name>
    <dbReference type="NCBI Taxonomy" id="2714351"/>
    <lineage>
        <taxon>Bacteria</taxon>
        <taxon>Bacillati</taxon>
        <taxon>Actinomycetota</taxon>
        <taxon>Actinomycetes</taxon>
        <taxon>Pseudonocardiales</taxon>
        <taxon>Pseudonocardiaceae</taxon>
        <taxon>Lentzea</taxon>
    </lineage>
</organism>
<dbReference type="CDD" id="cd00090">
    <property type="entry name" value="HTH_ARSR"/>
    <property type="match status" value="1"/>
</dbReference>
<dbReference type="PANTHER" id="PTHR30154">
    <property type="entry name" value="LEUCINE-RESPONSIVE REGULATORY PROTEIN"/>
    <property type="match status" value="1"/>
</dbReference>
<evidence type="ECO:0000256" key="3">
    <source>
        <dbReference type="ARBA" id="ARBA00023163"/>
    </source>
</evidence>
<dbReference type="GO" id="GO:0005829">
    <property type="term" value="C:cytosol"/>
    <property type="evidence" value="ECO:0007669"/>
    <property type="project" value="TreeGrafter"/>
</dbReference>
<evidence type="ECO:0000313" key="6">
    <source>
        <dbReference type="Proteomes" id="UP000481360"/>
    </source>
</evidence>
<dbReference type="Gene3D" id="1.10.10.10">
    <property type="entry name" value="Winged helix-like DNA-binding domain superfamily/Winged helix DNA-binding domain"/>
    <property type="match status" value="1"/>
</dbReference>
<dbReference type="InterPro" id="IPR000485">
    <property type="entry name" value="AsnC-type_HTH_dom"/>
</dbReference>
<dbReference type="Proteomes" id="UP000481360">
    <property type="component" value="Unassembled WGS sequence"/>
</dbReference>
<dbReference type="InterPro" id="IPR019885">
    <property type="entry name" value="Tscrpt_reg_HTH_AsnC-type_CS"/>
</dbReference>
<keyword evidence="1" id="KW-0805">Transcription regulation</keyword>
<dbReference type="Pfam" id="PF13404">
    <property type="entry name" value="HTH_AsnC-type"/>
    <property type="match status" value="1"/>
</dbReference>
<dbReference type="Gene3D" id="3.30.70.920">
    <property type="match status" value="1"/>
</dbReference>
<dbReference type="InterPro" id="IPR011991">
    <property type="entry name" value="ArsR-like_HTH"/>
</dbReference>
<gene>
    <name evidence="5" type="ORF">G7043_29950</name>
</gene>
<dbReference type="AlphaFoldDB" id="A0A7C9RUD6"/>
<dbReference type="SMART" id="SM00344">
    <property type="entry name" value="HTH_ASNC"/>
    <property type="match status" value="1"/>
</dbReference>
<comment type="caution">
    <text evidence="5">The sequence shown here is derived from an EMBL/GenBank/DDBJ whole genome shotgun (WGS) entry which is preliminary data.</text>
</comment>
<dbReference type="PRINTS" id="PR00033">
    <property type="entry name" value="HTHASNC"/>
</dbReference>
<dbReference type="GO" id="GO:0043200">
    <property type="term" value="P:response to amino acid"/>
    <property type="evidence" value="ECO:0007669"/>
    <property type="project" value="TreeGrafter"/>
</dbReference>
<accession>A0A7C9RUD6</accession>
<dbReference type="EMBL" id="JAAMPJ010000009">
    <property type="protein sequence ID" value="NGY63150.1"/>
    <property type="molecule type" value="Genomic_DNA"/>
</dbReference>
<dbReference type="GO" id="GO:0043565">
    <property type="term" value="F:sequence-specific DNA binding"/>
    <property type="evidence" value="ECO:0007669"/>
    <property type="project" value="InterPro"/>
</dbReference>
<feature type="domain" description="HTH asnC-type" evidence="4">
    <location>
        <begin position="9"/>
        <end position="70"/>
    </location>
</feature>
<evidence type="ECO:0000259" key="4">
    <source>
        <dbReference type="PROSITE" id="PS50956"/>
    </source>
</evidence>
<dbReference type="Pfam" id="PF01037">
    <property type="entry name" value="AsnC_trans_reg"/>
    <property type="match status" value="1"/>
</dbReference>
<proteinExistence type="predicted"/>
<dbReference type="InterPro" id="IPR019887">
    <property type="entry name" value="Tscrpt_reg_AsnC/Lrp_C"/>
</dbReference>
<protein>
    <submittedName>
        <fullName evidence="5">Lrp/AsnC family transcriptional regulator</fullName>
    </submittedName>
</protein>
<keyword evidence="2" id="KW-0238">DNA-binding</keyword>
<dbReference type="FunFam" id="1.10.10.10:FF:000186">
    <property type="entry name" value="AsnC family transcriptional regulator"/>
    <property type="match status" value="1"/>
</dbReference>
<evidence type="ECO:0000313" key="5">
    <source>
        <dbReference type="EMBL" id="NGY63150.1"/>
    </source>
</evidence>
<keyword evidence="6" id="KW-1185">Reference proteome</keyword>
<reference evidence="5 6" key="1">
    <citation type="submission" date="2020-03" db="EMBL/GenBank/DDBJ databases">
        <title>Isolation and identification of active actinomycetes.</title>
        <authorList>
            <person name="Sun X."/>
        </authorList>
    </citation>
    <scope>NUCLEOTIDE SEQUENCE [LARGE SCALE GENOMIC DNA]</scope>
    <source>
        <strain evidence="5 6">NEAU-D13</strain>
    </source>
</reference>
<keyword evidence="3" id="KW-0804">Transcription</keyword>
<dbReference type="PANTHER" id="PTHR30154:SF53">
    <property type="entry name" value="HTH-TYPE TRANSCRIPTIONAL REGULATOR LRPC"/>
    <property type="match status" value="1"/>
</dbReference>
<evidence type="ECO:0000256" key="1">
    <source>
        <dbReference type="ARBA" id="ARBA00023015"/>
    </source>
</evidence>